<evidence type="ECO:0000313" key="4">
    <source>
        <dbReference type="EMBL" id="MCH6268163.1"/>
    </source>
</evidence>
<dbReference type="InterPro" id="IPR017526">
    <property type="entry name" value="SASP_SspL"/>
</dbReference>
<feature type="compositionally biased region" description="Basic and acidic residues" evidence="2">
    <location>
        <begin position="29"/>
        <end position="39"/>
    </location>
</feature>
<comment type="caution">
    <text evidence="3">The sequence shown here is derived from an EMBL/GenBank/DDBJ whole genome shotgun (WGS) entry which is preliminary data.</text>
</comment>
<dbReference type="Proteomes" id="UP000677265">
    <property type="component" value="Unassembled WGS sequence"/>
</dbReference>
<accession>A0A942YB33</accession>
<dbReference type="EMBL" id="JAGYPE010000005">
    <property type="protein sequence ID" value="MBS4185257.1"/>
    <property type="molecule type" value="Genomic_DNA"/>
</dbReference>
<evidence type="ECO:0000256" key="2">
    <source>
        <dbReference type="SAM" id="MobiDB-lite"/>
    </source>
</evidence>
<dbReference type="RefSeq" id="WP_213120425.1">
    <property type="nucleotide sequence ID" value="NZ_JAGYPE020000050.1"/>
</dbReference>
<evidence type="ECO:0000256" key="1">
    <source>
        <dbReference type="NCBIfam" id="TIGR03093"/>
    </source>
</evidence>
<gene>
    <name evidence="3" type="primary">sspL</name>
    <name evidence="4" type="ORF">KHB02_021775</name>
    <name evidence="3" type="ORF">KHB02_28135</name>
</gene>
<dbReference type="AlphaFoldDB" id="A0A942YB33"/>
<name>A0A942YB33_9BACI</name>
<sequence>MTKKVSNNRGAKAPGVNPQGYGQDAEFAEEPKSKLENRAKKSNTKI</sequence>
<dbReference type="NCBIfam" id="TIGR03093">
    <property type="entry name" value="SASP_sspL"/>
    <property type="match status" value="1"/>
</dbReference>
<keyword evidence="5" id="KW-1185">Reference proteome</keyword>
<organism evidence="3">
    <name type="scientific">Neobacillus citreus</name>
    <dbReference type="NCBI Taxonomy" id="2833578"/>
    <lineage>
        <taxon>Bacteria</taxon>
        <taxon>Bacillati</taxon>
        <taxon>Bacillota</taxon>
        <taxon>Bacilli</taxon>
        <taxon>Bacillales</taxon>
        <taxon>Bacillaceae</taxon>
        <taxon>Neobacillus</taxon>
    </lineage>
</organism>
<protein>
    <recommendedName>
        <fullName evidence="1">Small, acid-soluble spore protein L</fullName>
    </recommendedName>
</protein>
<reference evidence="3" key="1">
    <citation type="submission" date="2021-05" db="EMBL/GenBank/DDBJ databases">
        <title>Novel Bacillus species.</title>
        <authorList>
            <person name="Liu G."/>
        </authorList>
    </citation>
    <scope>NUCLEOTIDE SEQUENCE</scope>
    <source>
        <strain evidence="3 5">FJAT-50051</strain>
    </source>
</reference>
<dbReference type="EMBL" id="JAGYPE020000050">
    <property type="protein sequence ID" value="MCH6268163.1"/>
    <property type="molecule type" value="Genomic_DNA"/>
</dbReference>
<evidence type="ECO:0000313" key="3">
    <source>
        <dbReference type="EMBL" id="MBS4185257.1"/>
    </source>
</evidence>
<evidence type="ECO:0000313" key="5">
    <source>
        <dbReference type="Proteomes" id="UP000677265"/>
    </source>
</evidence>
<proteinExistence type="predicted"/>
<feature type="region of interest" description="Disordered" evidence="2">
    <location>
        <begin position="1"/>
        <end position="46"/>
    </location>
</feature>